<dbReference type="Gene3D" id="3.40.50.620">
    <property type="entry name" value="HUPs"/>
    <property type="match status" value="1"/>
</dbReference>
<keyword evidence="3" id="KW-1185">Reference proteome</keyword>
<accession>A0AA36FAD3</accession>
<dbReference type="AlphaFoldDB" id="A0AA36FAD3"/>
<dbReference type="SUPFAM" id="SSF52374">
    <property type="entry name" value="Nucleotidylyl transferase"/>
    <property type="match status" value="1"/>
</dbReference>
<dbReference type="InterPro" id="IPR014729">
    <property type="entry name" value="Rossmann-like_a/b/a_fold"/>
</dbReference>
<dbReference type="EMBL" id="OX597822">
    <property type="protein sequence ID" value="CAI9727733.1"/>
    <property type="molecule type" value="Genomic_DNA"/>
</dbReference>
<protein>
    <submittedName>
        <fullName evidence="2">Bifunctional coenzyme A synthase isoform X1</fullName>
    </submittedName>
</protein>
<gene>
    <name evidence="2" type="ORF">OCTVUL_1B003640</name>
</gene>
<proteinExistence type="predicted"/>
<dbReference type="GO" id="GO:0003824">
    <property type="term" value="F:catalytic activity"/>
    <property type="evidence" value="ECO:0007669"/>
    <property type="project" value="InterPro"/>
</dbReference>
<sequence length="244" mass="26903">MSRSVLLLLTSPIPKLKSKVHAILQATKQYAKNSLYIQLQPMQKPSTPSSAAVFKLQHVAPTEDAFHLMQQFYQTNAALFKQIDLRIILDSFGAAPVPDPVVTKTTTSSSGQDQTYQSLRNFDIILHDFITSDANHKNRFLHDVAHCFPKCDLGQNFENIVPLPLPQTPLNDDASPRTTEDTSGVASVVMTTYDHVVLGGTFDRLHAGHKVLLTQACLLSSRAVMIGVTDDNFAGRSSVNYLSH</sequence>
<evidence type="ECO:0000313" key="3">
    <source>
        <dbReference type="Proteomes" id="UP001162480"/>
    </source>
</evidence>
<feature type="domain" description="Cytidyltransferase-like" evidence="1">
    <location>
        <begin position="197"/>
        <end position="235"/>
    </location>
</feature>
<name>A0AA36FAD3_OCTVU</name>
<dbReference type="Pfam" id="PF01467">
    <property type="entry name" value="CTP_transf_like"/>
    <property type="match status" value="1"/>
</dbReference>
<evidence type="ECO:0000259" key="1">
    <source>
        <dbReference type="Pfam" id="PF01467"/>
    </source>
</evidence>
<dbReference type="InterPro" id="IPR004821">
    <property type="entry name" value="Cyt_trans-like"/>
</dbReference>
<evidence type="ECO:0000313" key="2">
    <source>
        <dbReference type="EMBL" id="CAI9727733.1"/>
    </source>
</evidence>
<reference evidence="2" key="1">
    <citation type="submission" date="2023-08" db="EMBL/GenBank/DDBJ databases">
        <authorList>
            <person name="Alioto T."/>
            <person name="Alioto T."/>
            <person name="Gomez Garrido J."/>
        </authorList>
    </citation>
    <scope>NUCLEOTIDE SEQUENCE</scope>
</reference>
<dbReference type="Proteomes" id="UP001162480">
    <property type="component" value="Chromosome 9"/>
</dbReference>
<organism evidence="2 3">
    <name type="scientific">Octopus vulgaris</name>
    <name type="common">Common octopus</name>
    <dbReference type="NCBI Taxonomy" id="6645"/>
    <lineage>
        <taxon>Eukaryota</taxon>
        <taxon>Metazoa</taxon>
        <taxon>Spiralia</taxon>
        <taxon>Lophotrochozoa</taxon>
        <taxon>Mollusca</taxon>
        <taxon>Cephalopoda</taxon>
        <taxon>Coleoidea</taxon>
        <taxon>Octopodiformes</taxon>
        <taxon>Octopoda</taxon>
        <taxon>Incirrata</taxon>
        <taxon>Octopodidae</taxon>
        <taxon>Octopus</taxon>
    </lineage>
</organism>